<comment type="caution">
    <text evidence="1">The sequence shown here is derived from an EMBL/GenBank/DDBJ whole genome shotgun (WGS) entry which is preliminary data.</text>
</comment>
<dbReference type="EMBL" id="JBHMDO010000015">
    <property type="protein sequence ID" value="MFB9325722.1"/>
    <property type="molecule type" value="Genomic_DNA"/>
</dbReference>
<reference evidence="1 2" key="1">
    <citation type="submission" date="2024-09" db="EMBL/GenBank/DDBJ databases">
        <authorList>
            <person name="Sun Q."/>
            <person name="Mori K."/>
        </authorList>
    </citation>
    <scope>NUCLEOTIDE SEQUENCE [LARGE SCALE GENOMIC DNA]</scope>
    <source>
        <strain evidence="1 2">TISTR 2452</strain>
    </source>
</reference>
<sequence length="205" mass="23813">MARQDEGEPIFFESPAAFRQWLEDNHERQRVQWIGYYKKGAGKPTMTWPESVDEALCIGWIDGLRKSIDEERYMIRFTPRKPDSIWSAVNIKRVAELTAEGRMRPEGLRAYELRKEAKSSIYAHEQESPAALTDEEEREFRASGEAWTQFELMAASYRKIALWWVAGAKREVTRRKRLTALIEACAKGEKLAKLQWGTKKKEAAE</sequence>
<protein>
    <submittedName>
        <fullName evidence="1">YdeI family protein</fullName>
    </submittedName>
</protein>
<dbReference type="Pfam" id="PF13376">
    <property type="entry name" value="OmdA"/>
    <property type="match status" value="1"/>
</dbReference>
<name>A0ABV5KKH0_9BACL</name>
<evidence type="ECO:0000313" key="2">
    <source>
        <dbReference type="Proteomes" id="UP001589747"/>
    </source>
</evidence>
<evidence type="ECO:0000313" key="1">
    <source>
        <dbReference type="EMBL" id="MFB9325722.1"/>
    </source>
</evidence>
<dbReference type="RefSeq" id="WP_377492113.1">
    <property type="nucleotide sequence ID" value="NZ_JBHMDO010000015.1"/>
</dbReference>
<dbReference type="Proteomes" id="UP001589747">
    <property type="component" value="Unassembled WGS sequence"/>
</dbReference>
<accession>A0ABV5KKH0</accession>
<organism evidence="1 2">
    <name type="scientific">Paenibacillus aurantiacus</name>
    <dbReference type="NCBI Taxonomy" id="1936118"/>
    <lineage>
        <taxon>Bacteria</taxon>
        <taxon>Bacillati</taxon>
        <taxon>Bacillota</taxon>
        <taxon>Bacilli</taxon>
        <taxon>Bacillales</taxon>
        <taxon>Paenibacillaceae</taxon>
        <taxon>Paenibacillus</taxon>
    </lineage>
</organism>
<proteinExistence type="predicted"/>
<gene>
    <name evidence="1" type="ORF">ACFFSY_07265</name>
</gene>
<keyword evidence="2" id="KW-1185">Reference proteome</keyword>